<proteinExistence type="predicted"/>
<dbReference type="Proteomes" id="UP001145114">
    <property type="component" value="Unassembled WGS sequence"/>
</dbReference>
<sequence>MEAFRCLGFLDSDQRKPVRVSSYPEFLEQMLGLPVGRFNDSGGTGGLLGVVARRIHANPTDPIVGRVMAALGEFGMLGAALSSNAVHEAINAPAPLDAFCTILQRSLALTNRDRDMVCMVHEFGTLTPKGTHEIYRSSLIEYGQPNGGATAMSRTVGVPAAIAAHMLLTHKIKTKGVIRPTLKEIYDPLLDTLSTLGITFSEQRLASHAAAIKSSI</sequence>
<evidence type="ECO:0000313" key="2">
    <source>
        <dbReference type="Proteomes" id="UP001145114"/>
    </source>
</evidence>
<reference evidence="1" key="1">
    <citation type="submission" date="2022-06" db="EMBL/GenBank/DDBJ databases">
        <title>Phylogenomic reconstructions and comparative analyses of Kickxellomycotina fungi.</title>
        <authorList>
            <person name="Reynolds N.K."/>
            <person name="Stajich J.E."/>
            <person name="Barry K."/>
            <person name="Grigoriev I.V."/>
            <person name="Crous P."/>
            <person name="Smith M.E."/>
        </authorList>
    </citation>
    <scope>NUCLEOTIDE SEQUENCE</scope>
    <source>
        <strain evidence="1">RSA 2271</strain>
    </source>
</reference>
<protein>
    <submittedName>
        <fullName evidence="1">Uncharacterized protein</fullName>
    </submittedName>
</protein>
<dbReference type="EMBL" id="JAMZIH010005533">
    <property type="protein sequence ID" value="KAJ1675030.1"/>
    <property type="molecule type" value="Genomic_DNA"/>
</dbReference>
<keyword evidence="2" id="KW-1185">Reference proteome</keyword>
<organism evidence="1 2">
    <name type="scientific">Spiromyces aspiralis</name>
    <dbReference type="NCBI Taxonomy" id="68401"/>
    <lineage>
        <taxon>Eukaryota</taxon>
        <taxon>Fungi</taxon>
        <taxon>Fungi incertae sedis</taxon>
        <taxon>Zoopagomycota</taxon>
        <taxon>Kickxellomycotina</taxon>
        <taxon>Kickxellomycetes</taxon>
        <taxon>Kickxellales</taxon>
        <taxon>Kickxellaceae</taxon>
        <taxon>Spiromyces</taxon>
    </lineage>
</organism>
<evidence type="ECO:0000313" key="1">
    <source>
        <dbReference type="EMBL" id="KAJ1675030.1"/>
    </source>
</evidence>
<comment type="caution">
    <text evidence="1">The sequence shown here is derived from an EMBL/GenBank/DDBJ whole genome shotgun (WGS) entry which is preliminary data.</text>
</comment>
<name>A0ACC1HG87_9FUNG</name>
<gene>
    <name evidence="1" type="ORF">EV182_002072</name>
</gene>
<accession>A0ACC1HG87</accession>